<keyword evidence="2" id="KW-1185">Reference proteome</keyword>
<gene>
    <name evidence="1" type="ORF">ES332_A08G167300v1</name>
</gene>
<organism evidence="1 2">
    <name type="scientific">Gossypium tomentosum</name>
    <name type="common">Hawaiian cotton</name>
    <name type="synonym">Gossypium sandvicense</name>
    <dbReference type="NCBI Taxonomy" id="34277"/>
    <lineage>
        <taxon>Eukaryota</taxon>
        <taxon>Viridiplantae</taxon>
        <taxon>Streptophyta</taxon>
        <taxon>Embryophyta</taxon>
        <taxon>Tracheophyta</taxon>
        <taxon>Spermatophyta</taxon>
        <taxon>Magnoliopsida</taxon>
        <taxon>eudicotyledons</taxon>
        <taxon>Gunneridae</taxon>
        <taxon>Pentapetalae</taxon>
        <taxon>rosids</taxon>
        <taxon>malvids</taxon>
        <taxon>Malvales</taxon>
        <taxon>Malvaceae</taxon>
        <taxon>Malvoideae</taxon>
        <taxon>Gossypium</taxon>
    </lineage>
</organism>
<sequence length="67" mass="7714">MVSELWILMVGEGATTRVQKKVNVLQQEMVKVQGELSQIESRLDAKFEARLLGFKEEFRSELLGLFE</sequence>
<dbReference type="EMBL" id="CM017617">
    <property type="protein sequence ID" value="TYI15150.1"/>
    <property type="molecule type" value="Genomic_DNA"/>
</dbReference>
<dbReference type="Proteomes" id="UP000322667">
    <property type="component" value="Chromosome A08"/>
</dbReference>
<proteinExistence type="predicted"/>
<name>A0A5D2PK02_GOSTO</name>
<dbReference type="AlphaFoldDB" id="A0A5D2PK02"/>
<reference evidence="1 2" key="1">
    <citation type="submission" date="2019-07" db="EMBL/GenBank/DDBJ databases">
        <title>WGS assembly of Gossypium tomentosum.</title>
        <authorList>
            <person name="Chen Z.J."/>
            <person name="Sreedasyam A."/>
            <person name="Ando A."/>
            <person name="Song Q."/>
            <person name="De L."/>
            <person name="Hulse-Kemp A."/>
            <person name="Ding M."/>
            <person name="Ye W."/>
            <person name="Kirkbride R."/>
            <person name="Jenkins J."/>
            <person name="Plott C."/>
            <person name="Lovell J."/>
            <person name="Lin Y.-M."/>
            <person name="Vaughn R."/>
            <person name="Liu B."/>
            <person name="Li W."/>
            <person name="Simpson S."/>
            <person name="Scheffler B."/>
            <person name="Saski C."/>
            <person name="Grover C."/>
            <person name="Hu G."/>
            <person name="Conover J."/>
            <person name="Carlson J."/>
            <person name="Shu S."/>
            <person name="Boston L."/>
            <person name="Williams M."/>
            <person name="Peterson D."/>
            <person name="Mcgee K."/>
            <person name="Jones D."/>
            <person name="Wendel J."/>
            <person name="Stelly D."/>
            <person name="Grimwood J."/>
            <person name="Schmutz J."/>
        </authorList>
    </citation>
    <scope>NUCLEOTIDE SEQUENCE [LARGE SCALE GENOMIC DNA]</scope>
    <source>
        <strain evidence="1">7179.01</strain>
    </source>
</reference>
<accession>A0A5D2PK02</accession>
<evidence type="ECO:0000313" key="2">
    <source>
        <dbReference type="Proteomes" id="UP000322667"/>
    </source>
</evidence>
<evidence type="ECO:0000313" key="1">
    <source>
        <dbReference type="EMBL" id="TYI15150.1"/>
    </source>
</evidence>
<protein>
    <submittedName>
        <fullName evidence="1">Uncharacterized protein</fullName>
    </submittedName>
</protein>